<accession>I9U3I1</accession>
<protein>
    <submittedName>
        <fullName evidence="1">Uncharacterized protein</fullName>
    </submittedName>
</protein>
<evidence type="ECO:0000313" key="1">
    <source>
        <dbReference type="EMBL" id="EJB76526.1"/>
    </source>
</evidence>
<gene>
    <name evidence="1" type="ORF">HPHPA26_0414</name>
</gene>
<evidence type="ECO:0000313" key="2">
    <source>
        <dbReference type="Proteomes" id="UP000005323"/>
    </source>
</evidence>
<dbReference type="AlphaFoldDB" id="I9U3I1"/>
<proteinExistence type="predicted"/>
<dbReference type="PATRIC" id="fig|992056.3.peg.408"/>
<dbReference type="Proteomes" id="UP000005323">
    <property type="component" value="Unassembled WGS sequence"/>
</dbReference>
<reference evidence="1 2" key="1">
    <citation type="journal article" date="2013" name="Pathog. Dis.">
        <title>Genome sequences of 65 Helicobacter pylori strains isolated from asymptomatic individuals and patients with gastric cancer, peptic ulcer disease, or gastritis.</title>
        <authorList>
            <person name="Blanchard T.G."/>
            <person name="Czinn S.J."/>
            <person name="Correa P."/>
            <person name="Nakazawa T."/>
            <person name="Keelan M."/>
            <person name="Morningstar L."/>
            <person name="Santana-Cruz I."/>
            <person name="Maroo A."/>
            <person name="McCracken C."/>
            <person name="Shefchek K."/>
            <person name="Daugherty S."/>
            <person name="Song Y."/>
            <person name="Fraser C.M."/>
            <person name="Fricke W.F."/>
        </authorList>
    </citation>
    <scope>NUCLEOTIDE SEQUENCE [LARGE SCALE GENOMIC DNA]</scope>
    <source>
        <strain evidence="1 2">Hp A-26</strain>
    </source>
</reference>
<sequence>MVIYHNHKRKNYRISPFSYSNFLYITDLLFQVSNYTTNKRNRAAR</sequence>
<dbReference type="EMBL" id="AKOV01000001">
    <property type="protein sequence ID" value="EJB76526.1"/>
    <property type="molecule type" value="Genomic_DNA"/>
</dbReference>
<organism evidence="1 2">
    <name type="scientific">Helicobacter pylori Hp A-26</name>
    <dbReference type="NCBI Taxonomy" id="992056"/>
    <lineage>
        <taxon>Bacteria</taxon>
        <taxon>Pseudomonadati</taxon>
        <taxon>Campylobacterota</taxon>
        <taxon>Epsilonproteobacteria</taxon>
        <taxon>Campylobacterales</taxon>
        <taxon>Helicobacteraceae</taxon>
        <taxon>Helicobacter</taxon>
    </lineage>
</organism>
<name>I9U3I1_HELPX</name>
<comment type="caution">
    <text evidence="1">The sequence shown here is derived from an EMBL/GenBank/DDBJ whole genome shotgun (WGS) entry which is preliminary data.</text>
</comment>